<evidence type="ECO:0000256" key="6">
    <source>
        <dbReference type="ARBA" id="ARBA00023034"/>
    </source>
</evidence>
<dbReference type="InterPro" id="IPR033370">
    <property type="entry name" value="COG1"/>
</dbReference>
<sequence>MSIADLSTNQLFEKYTIEEIRKLEKDTRDEIETKKEDLRQMVGERYRDLIEAADTITEMKTCSEKIFQSIQDMQKHCVNLQKTHLTKGISLSPKKAASSRSQSSGFYAIASQTKLLLDIPEKIWSDIESGEHLHATQLYLLACHIVSSLQLDTTTHQSTQLLKWFPVLSRQWAAICHFKPSILQSCRNVLKNATASDMVITKALCSIMLLEDTSPRQVFTEFLLARKVSLMFAWQSLNAVHQAFSSSQFDASVKKQVCGVTNLINLTLRQIHAIFYHQEGDENNDEEGNLLQKVLTEATSSSDGKTVLADELAVGTFSKHLPANITDFHPTLRSSTDPIAAPYLQECVSQWVETCISDVHDGISKLLNYVTSIRGLTSIRDAVWDLLQEDDDVPALRNITKRVLGRSLCLWGEFVRPLFLSRMQAILQDALDQTLTNSHQLVIQASHDMESSPADLDVAAHTWKEMSSDLPSPMAWRGGAGSRDVLDAGSLYMKARAFTPKTQSICSFIDVRLKSLLEDLSSYTDRQTDKQPSDKQKSASKSSQEPFDKFADTVNLHSFLQIACTKCVSRLADHIKEELSDCKLKLKTAQEEKLEDQSSVIINRVVFLGRLCSALTELSPHLQQAVLITEKKDSKGDPLRLRSKITGKRESKTARSDDEWSKLKTRFHILCQESYRIWSEFTSSELLAEFNLNLSDTSPSAMLKNATAWDSIDIEEETEEGKKVSSKIRLPVQSSWYVQSLLYGLCEEINRIGGHALSRSVVSQLVNTTSTGLLRAYQSAIDERSKVKGEGHSKLTQPRSLQLLFDVRFIGSVMSGRGDDKKDNSRFNDQLQRLVDILEGFIDPFDLDVFTPHMTSNLNRHVHRCSLLLGFLTSPDRHMFSGHRSSSAGYQEQHNVLPLTAKQVRFSLLPLSTTTTLGSKLTLQPAIHRQKQLQKSSLDRSSPMEAILHKSRSSPASLSSRLSSSLKSGWLSNLGGQS</sequence>
<dbReference type="GO" id="GO:0006891">
    <property type="term" value="P:intra-Golgi vesicle-mediated transport"/>
    <property type="evidence" value="ECO:0007669"/>
    <property type="project" value="InterPro"/>
</dbReference>
<dbReference type="AlphaFoldDB" id="A0A7M7NC61"/>
<evidence type="ECO:0000256" key="1">
    <source>
        <dbReference type="ARBA" id="ARBA00004395"/>
    </source>
</evidence>
<reference evidence="9" key="2">
    <citation type="submission" date="2021-01" db="UniProtKB">
        <authorList>
            <consortium name="EnsemblMetazoa"/>
        </authorList>
    </citation>
    <scope>IDENTIFICATION</scope>
</reference>
<reference evidence="10" key="1">
    <citation type="submission" date="2015-02" db="EMBL/GenBank/DDBJ databases">
        <title>Genome sequencing for Strongylocentrotus purpuratus.</title>
        <authorList>
            <person name="Murali S."/>
            <person name="Liu Y."/>
            <person name="Vee V."/>
            <person name="English A."/>
            <person name="Wang M."/>
            <person name="Skinner E."/>
            <person name="Han Y."/>
            <person name="Muzny D.M."/>
            <person name="Worley K.C."/>
            <person name="Gibbs R.A."/>
        </authorList>
    </citation>
    <scope>NUCLEOTIDE SEQUENCE</scope>
</reference>
<organism evidence="9 10">
    <name type="scientific">Strongylocentrotus purpuratus</name>
    <name type="common">Purple sea urchin</name>
    <dbReference type="NCBI Taxonomy" id="7668"/>
    <lineage>
        <taxon>Eukaryota</taxon>
        <taxon>Metazoa</taxon>
        <taxon>Echinodermata</taxon>
        <taxon>Eleutherozoa</taxon>
        <taxon>Echinozoa</taxon>
        <taxon>Echinoidea</taxon>
        <taxon>Euechinoidea</taxon>
        <taxon>Echinacea</taxon>
        <taxon>Camarodonta</taxon>
        <taxon>Echinidea</taxon>
        <taxon>Strongylocentrotidae</taxon>
        <taxon>Strongylocentrotus</taxon>
    </lineage>
</organism>
<feature type="compositionally biased region" description="Basic and acidic residues" evidence="8">
    <location>
        <begin position="526"/>
        <end position="537"/>
    </location>
</feature>
<evidence type="ECO:0000256" key="7">
    <source>
        <dbReference type="ARBA" id="ARBA00023136"/>
    </source>
</evidence>
<keyword evidence="6" id="KW-0333">Golgi apparatus</keyword>
<dbReference type="GO" id="GO:0000139">
    <property type="term" value="C:Golgi membrane"/>
    <property type="evidence" value="ECO:0007669"/>
    <property type="project" value="UniProtKB-SubCell"/>
</dbReference>
<dbReference type="OMA" id="DNPRRQT"/>
<dbReference type="InParanoid" id="A0A7M7NC61"/>
<dbReference type="EnsemblMetazoa" id="XM_030977116">
    <property type="protein sequence ID" value="XP_030832976"/>
    <property type="gene ID" value="LOC590969"/>
</dbReference>
<feature type="compositionally biased region" description="Low complexity" evidence="8">
    <location>
        <begin position="953"/>
        <end position="978"/>
    </location>
</feature>
<keyword evidence="7" id="KW-0472">Membrane</keyword>
<evidence type="ECO:0000256" key="4">
    <source>
        <dbReference type="ARBA" id="ARBA00022448"/>
    </source>
</evidence>
<dbReference type="GO" id="GO:0017119">
    <property type="term" value="C:Golgi transport complex"/>
    <property type="evidence" value="ECO:0007669"/>
    <property type="project" value="InterPro"/>
</dbReference>
<dbReference type="KEGG" id="spu:590969"/>
<feature type="region of interest" description="Disordered" evidence="8">
    <location>
        <begin position="928"/>
        <end position="978"/>
    </location>
</feature>
<protein>
    <recommendedName>
        <fullName evidence="3">Conserved oligomeric Golgi complex subunit 1</fullName>
    </recommendedName>
</protein>
<keyword evidence="4" id="KW-0813">Transport</keyword>
<dbReference type="PANTHER" id="PTHR31658">
    <property type="entry name" value="CONSERVED OLIGOMERIC GOLGI COMPLEX SUBUNIT 1"/>
    <property type="match status" value="1"/>
</dbReference>
<name>A0A7M7NC61_STRPU</name>
<evidence type="ECO:0000313" key="9">
    <source>
        <dbReference type="EnsemblMetazoa" id="XP_030832976"/>
    </source>
</evidence>
<dbReference type="OrthoDB" id="46189at2759"/>
<evidence type="ECO:0000256" key="2">
    <source>
        <dbReference type="ARBA" id="ARBA00006653"/>
    </source>
</evidence>
<dbReference type="GeneID" id="590969"/>
<evidence type="ECO:0000313" key="10">
    <source>
        <dbReference type="Proteomes" id="UP000007110"/>
    </source>
</evidence>
<evidence type="ECO:0000256" key="8">
    <source>
        <dbReference type="SAM" id="MobiDB-lite"/>
    </source>
</evidence>
<dbReference type="GO" id="GO:0005794">
    <property type="term" value="C:Golgi apparatus"/>
    <property type="evidence" value="ECO:0000318"/>
    <property type="project" value="GO_Central"/>
</dbReference>
<comment type="similarity">
    <text evidence="2">Belongs to the COG1 family.</text>
</comment>
<keyword evidence="10" id="KW-1185">Reference proteome</keyword>
<evidence type="ECO:0000256" key="5">
    <source>
        <dbReference type="ARBA" id="ARBA00022927"/>
    </source>
</evidence>
<accession>A0A7M7NC61</accession>
<dbReference type="PANTHER" id="PTHR31658:SF0">
    <property type="entry name" value="CONSERVED OLIGOMERIC GOLGI COMPLEX SUBUNIT 1"/>
    <property type="match status" value="1"/>
</dbReference>
<dbReference type="Pfam" id="PF08700">
    <property type="entry name" value="VPS51_Exo84_N"/>
    <property type="match status" value="1"/>
</dbReference>
<feature type="region of interest" description="Disordered" evidence="8">
    <location>
        <begin position="524"/>
        <end position="544"/>
    </location>
</feature>
<dbReference type="GO" id="GO:0015031">
    <property type="term" value="P:protein transport"/>
    <property type="evidence" value="ECO:0007669"/>
    <property type="project" value="UniProtKB-KW"/>
</dbReference>
<proteinExistence type="inferred from homology"/>
<dbReference type="Proteomes" id="UP000007110">
    <property type="component" value="Unassembled WGS sequence"/>
</dbReference>
<comment type="subcellular location">
    <subcellularLocation>
        <location evidence="1">Golgi apparatus membrane</location>
        <topology evidence="1">Peripheral membrane protein</topology>
    </subcellularLocation>
</comment>
<evidence type="ECO:0000256" key="3">
    <source>
        <dbReference type="ARBA" id="ARBA00020978"/>
    </source>
</evidence>
<dbReference type="RefSeq" id="XP_030832976.1">
    <property type="nucleotide sequence ID" value="XM_030977116.1"/>
</dbReference>
<dbReference type="CTD" id="9382"/>
<keyword evidence="5" id="KW-0653">Protein transport</keyword>